<organism evidence="2 3">
    <name type="scientific">Chestnut teal chaphamaparvovirus 1</name>
    <dbReference type="NCBI Taxonomy" id="2759403"/>
    <lineage>
        <taxon>Viruses</taxon>
        <taxon>Monodnaviria</taxon>
        <taxon>Shotokuvirae</taxon>
        <taxon>Cossaviricota</taxon>
        <taxon>Quintoviricetes</taxon>
        <taxon>Piccovirales</taxon>
        <taxon>Parvoviridae</taxon>
        <taxon>Hamaparvovirinae</taxon>
        <taxon>Chaphamaparvovirus</taxon>
        <taxon>Chaphamaparvovirus anseriform1</taxon>
    </lineage>
</organism>
<evidence type="ECO:0000313" key="2">
    <source>
        <dbReference type="EMBL" id="QMI57831.1"/>
    </source>
</evidence>
<protein>
    <submittedName>
        <fullName evidence="2">Capsid protein</fullName>
    </submittedName>
</protein>
<evidence type="ECO:0000256" key="1">
    <source>
        <dbReference type="SAM" id="MobiDB-lite"/>
    </source>
</evidence>
<accession>A0A7D7B3B3</accession>
<feature type="region of interest" description="Disordered" evidence="1">
    <location>
        <begin position="531"/>
        <end position="568"/>
    </location>
</feature>
<dbReference type="RefSeq" id="YP_010802865.1">
    <property type="nucleotide sequence ID" value="NC_077062.1"/>
</dbReference>
<reference evidence="2" key="1">
    <citation type="journal article" date="2020" name="Sci">
        <title>Metagenomics characterisation of avian parvoviruses and picornaviruses from Australian wild ducks.</title>
        <authorList>
            <person name="Vibin J."/>
            <person name="Chamings A."/>
            <person name="Klaassen M."/>
            <person name="Bhatta T.R."/>
            <person name="Alexandersen S."/>
        </authorList>
    </citation>
    <scope>NUCLEOTIDE SEQUENCE</scope>
    <source>
        <strain evidence="2">CTCPaV1/CT08.18-AU-2018</strain>
    </source>
</reference>
<feature type="compositionally biased region" description="Acidic residues" evidence="1">
    <location>
        <begin position="532"/>
        <end position="549"/>
    </location>
</feature>
<proteinExistence type="predicted"/>
<sequence>MTETIAFQNVYMTYIDNNPYEYPSIDVDQQVSGATTESDEINTGWHIIPNFLWRHCCIPRQWASLVTGCEAYQIKSIKGIIYNPIPITTNISLQRVSMFSAFNNCTYAMTYTDDKYETSWYPWNNLQKKYQLHLSQREGLIWTGTQASSGSTSQHNAARYQWPIYKWRRPNMKTIINDVWSQGKVGQAGVYDVDATDTTNFTTPTQVAPSGIFWDPFNCPDEIGELRAGKNSIDFSWTPANCDKDKWFNLDQIASFTEWTTDGPYCGQGRPWNLKTTTGMDPQYASTYGLAEKQATAASSNVKLYQDYTVPNWFQMPIAPTKWFWKELQQSVIDWDEGETSENTPQPKCKMANKYWPGTEWEAFTYSPSQWFCKGIPLYDASNNPIKTTTQVSFQITLTLEGRKRRSAYFAPTHGPWSGDQLYYQSNRRGIFQPAMIRYKTGGKRRTWQNIATLWKIGQTNTDPSATNRQNILEHQRQNPFWWKVNQTQNAFGGEAQYNDKHMPTGIKDKDGANRVATQVPNIKIRWTKETDETEIIMEEEEQEQEEEERTQQQSRKRGSSAMKLLGF</sequence>
<dbReference type="EMBL" id="MT247758">
    <property type="protein sequence ID" value="QMI57831.1"/>
    <property type="molecule type" value="Genomic_DNA"/>
</dbReference>
<dbReference type="Proteomes" id="UP001162006">
    <property type="component" value="Segment"/>
</dbReference>
<dbReference type="KEGG" id="vg:80541672"/>
<name>A0A7D7B3B3_9VIRU</name>
<dbReference type="GeneID" id="80541672"/>
<evidence type="ECO:0000313" key="3">
    <source>
        <dbReference type="Proteomes" id="UP001162006"/>
    </source>
</evidence>
<keyword evidence="3" id="KW-1185">Reference proteome</keyword>